<proteinExistence type="predicted"/>
<dbReference type="Proteomes" id="UP000653454">
    <property type="component" value="Unassembled WGS sequence"/>
</dbReference>
<dbReference type="AlphaFoldDB" id="A0A8S4GCL5"/>
<gene>
    <name evidence="1" type="ORF">PLXY2_LOCUS15703</name>
</gene>
<organism evidence="1 2">
    <name type="scientific">Plutella xylostella</name>
    <name type="common">Diamondback moth</name>
    <name type="synonym">Plutella maculipennis</name>
    <dbReference type="NCBI Taxonomy" id="51655"/>
    <lineage>
        <taxon>Eukaryota</taxon>
        <taxon>Metazoa</taxon>
        <taxon>Ecdysozoa</taxon>
        <taxon>Arthropoda</taxon>
        <taxon>Hexapoda</taxon>
        <taxon>Insecta</taxon>
        <taxon>Pterygota</taxon>
        <taxon>Neoptera</taxon>
        <taxon>Endopterygota</taxon>
        <taxon>Lepidoptera</taxon>
        <taxon>Glossata</taxon>
        <taxon>Ditrysia</taxon>
        <taxon>Yponomeutoidea</taxon>
        <taxon>Plutellidae</taxon>
        <taxon>Plutella</taxon>
    </lineage>
</organism>
<reference evidence="1" key="1">
    <citation type="submission" date="2020-11" db="EMBL/GenBank/DDBJ databases">
        <authorList>
            <person name="Whiteford S."/>
        </authorList>
    </citation>
    <scope>NUCLEOTIDE SEQUENCE</scope>
</reference>
<evidence type="ECO:0000313" key="1">
    <source>
        <dbReference type="EMBL" id="CAG9137447.1"/>
    </source>
</evidence>
<sequence length="182" mass="21183">MLKASNEFRPYYILIRKEEEKGDAFARINMELKSTAVPEALLYNPFVKKTVSTQTYPSTLPTMPATALVKTRPHSMILPAWLFPLAGQFFKIYSGGGICLKLCLRARAPRNLYLYTRHVYRVLAIYFPVYLINEVEKCEMYCGLNKCKCEGVRRLPSHFFIRNLQKQQNKNTQNPDNIFYEP</sequence>
<accession>A0A8S4GCL5</accession>
<name>A0A8S4GCL5_PLUXY</name>
<evidence type="ECO:0000313" key="2">
    <source>
        <dbReference type="Proteomes" id="UP000653454"/>
    </source>
</evidence>
<dbReference type="EMBL" id="CAJHNJ030000241">
    <property type="protein sequence ID" value="CAG9137447.1"/>
    <property type="molecule type" value="Genomic_DNA"/>
</dbReference>
<keyword evidence="2" id="KW-1185">Reference proteome</keyword>
<protein>
    <submittedName>
        <fullName evidence="1">(diamondback moth) hypothetical protein</fullName>
    </submittedName>
</protein>
<comment type="caution">
    <text evidence="1">The sequence shown here is derived from an EMBL/GenBank/DDBJ whole genome shotgun (WGS) entry which is preliminary data.</text>
</comment>